<organism evidence="1">
    <name type="scientific">Brachypodium distachyon</name>
    <name type="common">Purple false brome</name>
    <name type="synonym">Trachynia distachya</name>
    <dbReference type="NCBI Taxonomy" id="15368"/>
    <lineage>
        <taxon>Eukaryota</taxon>
        <taxon>Viridiplantae</taxon>
        <taxon>Streptophyta</taxon>
        <taxon>Embryophyta</taxon>
        <taxon>Tracheophyta</taxon>
        <taxon>Spermatophyta</taxon>
        <taxon>Magnoliopsida</taxon>
        <taxon>Liliopsida</taxon>
        <taxon>Poales</taxon>
        <taxon>Poaceae</taxon>
        <taxon>BOP clade</taxon>
        <taxon>Pooideae</taxon>
        <taxon>Stipodae</taxon>
        <taxon>Brachypodieae</taxon>
        <taxon>Brachypodium</taxon>
    </lineage>
</organism>
<sequence>MRLVQYQSVIAVAIIDPSNDGRRPSVTVAEVYDGCFFLCQDLVKVCFENCSRELAKREPTRTWLQEWR</sequence>
<evidence type="ECO:0000313" key="2">
    <source>
        <dbReference type="EnsemblPlants" id="PNT60862"/>
    </source>
</evidence>
<protein>
    <submittedName>
        <fullName evidence="1 2">Uncharacterized protein</fullName>
    </submittedName>
</protein>
<reference evidence="2" key="3">
    <citation type="submission" date="2018-08" db="UniProtKB">
        <authorList>
            <consortium name="EnsemblPlants"/>
        </authorList>
    </citation>
    <scope>IDENTIFICATION</scope>
    <source>
        <strain evidence="2">cv. Bd21</strain>
    </source>
</reference>
<reference evidence="1" key="2">
    <citation type="submission" date="2017-06" db="EMBL/GenBank/DDBJ databases">
        <title>WGS assembly of Brachypodium distachyon.</title>
        <authorList>
            <consortium name="The International Brachypodium Initiative"/>
            <person name="Lucas S."/>
            <person name="Harmon-Smith M."/>
            <person name="Lail K."/>
            <person name="Tice H."/>
            <person name="Grimwood J."/>
            <person name="Bruce D."/>
            <person name="Barry K."/>
            <person name="Shu S."/>
            <person name="Lindquist E."/>
            <person name="Wang M."/>
            <person name="Pitluck S."/>
            <person name="Vogel J.P."/>
            <person name="Garvin D.F."/>
            <person name="Mockler T.C."/>
            <person name="Schmutz J."/>
            <person name="Rokhsar D."/>
            <person name="Bevan M.W."/>
        </authorList>
    </citation>
    <scope>NUCLEOTIDE SEQUENCE</scope>
    <source>
        <strain evidence="1">Bd21</strain>
    </source>
</reference>
<keyword evidence="3" id="KW-1185">Reference proteome</keyword>
<gene>
    <name evidence="1" type="ORF">BRADI_5g07172v3</name>
</gene>
<dbReference type="AlphaFoldDB" id="A0A2K2CFQ9"/>
<dbReference type="EMBL" id="CM000884">
    <property type="protein sequence ID" value="PNT60862.1"/>
    <property type="molecule type" value="Genomic_DNA"/>
</dbReference>
<name>A0A2K2CFQ9_BRADI</name>
<evidence type="ECO:0000313" key="3">
    <source>
        <dbReference type="Proteomes" id="UP000008810"/>
    </source>
</evidence>
<evidence type="ECO:0000313" key="1">
    <source>
        <dbReference type="EMBL" id="PNT60862.1"/>
    </source>
</evidence>
<dbReference type="EnsemblPlants" id="PNT60862">
    <property type="protein sequence ID" value="PNT60862"/>
    <property type="gene ID" value="BRADI_5g07172v3"/>
</dbReference>
<proteinExistence type="predicted"/>
<dbReference type="InParanoid" id="A0A2K2CFQ9"/>
<reference evidence="1 2" key="1">
    <citation type="journal article" date="2010" name="Nature">
        <title>Genome sequencing and analysis of the model grass Brachypodium distachyon.</title>
        <authorList>
            <consortium name="International Brachypodium Initiative"/>
        </authorList>
    </citation>
    <scope>NUCLEOTIDE SEQUENCE [LARGE SCALE GENOMIC DNA]</scope>
    <source>
        <strain evidence="1 2">Bd21</strain>
    </source>
</reference>
<accession>A0A2K2CFQ9</accession>
<dbReference type="Proteomes" id="UP000008810">
    <property type="component" value="Chromosome 5"/>
</dbReference>
<dbReference type="Gramene" id="PNT60862">
    <property type="protein sequence ID" value="PNT60862"/>
    <property type="gene ID" value="BRADI_5g07172v3"/>
</dbReference>